<dbReference type="SUPFAM" id="SSF55785">
    <property type="entry name" value="PYP-like sensor domain (PAS domain)"/>
    <property type="match status" value="1"/>
</dbReference>
<dbReference type="SUPFAM" id="SSF158472">
    <property type="entry name" value="HAMP domain-like"/>
    <property type="match status" value="1"/>
</dbReference>
<dbReference type="NCBIfam" id="TIGR00229">
    <property type="entry name" value="sensory_box"/>
    <property type="match status" value="1"/>
</dbReference>
<proteinExistence type="predicted"/>
<comment type="catalytic activity">
    <reaction evidence="1">
        <text>3',3'-c-di-GMP + H2O = 5'-phosphoguanylyl(3'-&gt;5')guanosine + H(+)</text>
        <dbReference type="Rhea" id="RHEA:24902"/>
        <dbReference type="ChEBI" id="CHEBI:15377"/>
        <dbReference type="ChEBI" id="CHEBI:15378"/>
        <dbReference type="ChEBI" id="CHEBI:58754"/>
        <dbReference type="ChEBI" id="CHEBI:58805"/>
        <dbReference type="EC" id="3.1.4.52"/>
    </reaction>
    <physiologicalReaction direction="left-to-right" evidence="1">
        <dbReference type="Rhea" id="RHEA:24903"/>
    </physiologicalReaction>
</comment>
<dbReference type="AlphaFoldDB" id="A0A502DQJ3"/>
<dbReference type="GO" id="GO:0071732">
    <property type="term" value="P:cellular response to nitric oxide"/>
    <property type="evidence" value="ECO:0007669"/>
    <property type="project" value="UniProtKB-ARBA"/>
</dbReference>
<dbReference type="FunFam" id="3.20.20.450:FF:000001">
    <property type="entry name" value="Cyclic di-GMP phosphodiesterase yahA"/>
    <property type="match status" value="1"/>
</dbReference>
<dbReference type="RefSeq" id="WP_140842565.1">
    <property type="nucleotide sequence ID" value="NZ_RCZI01000003.1"/>
</dbReference>
<dbReference type="SUPFAM" id="SSF55073">
    <property type="entry name" value="Nucleotide cyclase"/>
    <property type="match status" value="1"/>
</dbReference>
<dbReference type="GO" id="GO:0006355">
    <property type="term" value="P:regulation of DNA-templated transcription"/>
    <property type="evidence" value="ECO:0007669"/>
    <property type="project" value="InterPro"/>
</dbReference>
<dbReference type="NCBIfam" id="TIGR00254">
    <property type="entry name" value="GGDEF"/>
    <property type="match status" value="1"/>
</dbReference>
<dbReference type="InterPro" id="IPR000700">
    <property type="entry name" value="PAS-assoc_C"/>
</dbReference>
<dbReference type="InterPro" id="IPR035919">
    <property type="entry name" value="EAL_sf"/>
</dbReference>
<dbReference type="InterPro" id="IPR003660">
    <property type="entry name" value="HAMP_dom"/>
</dbReference>
<dbReference type="InterPro" id="IPR029787">
    <property type="entry name" value="Nucleotide_cyclase"/>
</dbReference>
<dbReference type="OrthoDB" id="9813903at2"/>
<dbReference type="SMART" id="SM00086">
    <property type="entry name" value="PAC"/>
    <property type="match status" value="1"/>
</dbReference>
<dbReference type="GO" id="GO:0016020">
    <property type="term" value="C:membrane"/>
    <property type="evidence" value="ECO:0007669"/>
    <property type="project" value="InterPro"/>
</dbReference>
<feature type="domain" description="EAL" evidence="4">
    <location>
        <begin position="794"/>
        <end position="1048"/>
    </location>
</feature>
<dbReference type="InterPro" id="IPR013767">
    <property type="entry name" value="PAS_fold"/>
</dbReference>
<dbReference type="Pfam" id="PF00990">
    <property type="entry name" value="GGDEF"/>
    <property type="match status" value="1"/>
</dbReference>
<dbReference type="Gene3D" id="3.30.70.270">
    <property type="match status" value="1"/>
</dbReference>
<reference evidence="7 8" key="1">
    <citation type="journal article" date="2019" name="Environ. Microbiol.">
        <title>Species interactions and distinct microbial communities in high Arctic permafrost affected cryosols are associated with the CH4 and CO2 gas fluxes.</title>
        <authorList>
            <person name="Altshuler I."/>
            <person name="Hamel J."/>
            <person name="Turney S."/>
            <person name="Magnuson E."/>
            <person name="Levesque R."/>
            <person name="Greer C."/>
            <person name="Whyte L.G."/>
        </authorList>
    </citation>
    <scope>NUCLEOTIDE SEQUENCE [LARGE SCALE GENOMIC DNA]</scope>
    <source>
        <strain evidence="7 8">S06.C</strain>
    </source>
</reference>
<sequence>MPQFFNRHLGRLSVGRKLLVIYLLDLTAVIFISGILINEKFIAIDFGRKEQAGATYIEQLRPTLLAAAGWRGAAAASPESLAQLESELGSGMRSAEANSKFRQAVAQWTSEPADARSAAAREALDKGRALVVRVGNQSNLILDPDLDSYYTMSLILLRFPELLELNAAMGARLHSHGAQELEATESRTKYFILEGRIDAIAAAIRTDYTEAFAAANGPLETRLDASRLKLLAGIDRLRLASRAALEAGIGESSVTLAAFDVSQQALFADLDAAWSAASTELHTLLSVRERGFFNRMWLHLGTALFLLLLILSAVFYVARQISLPLRRLSIVMDTVRRTGDHSLRAKWDSSDEIGRLVLGFNDMLAQLDRERRIQQELAATARASEAQRDLLAAIPIPLMVTAIPGHEVLSANAPAQAWLGGRGIDPWAAGLDGDVRAHFFQQLADRGSVNEFEVHWQGGGAPSWAVLSARRLTYQGQDALLTAFTPVNRRKLMEQRLELWSKVFEGSSEGIMIIDDRRIIVTANRALCRQTGHELRDLVGEKPEQLMRGNSSELAALWEVLEGRAAWQGEVVVRRRNGTSYPAWLVASVLRNSADRISHYILTSIDISDRKRSEERIRFLAHHDMLTELPNRSLCIERMRAALQQAQQAGRRVGVLFVDLDRFKNINDSLGHHVGDALLRSVAQRMTQAVRPGDTVSRLGGDEFVIVLNDVADSDEIQSIVERQLVPAIRQPHQINGAELHVSCSVGMAVYPDDAQDTDTLMRHADVAMYQSKAGGRDMARFFTPEMNERAQTRLRIESSLRHAIERNELSLHFQPRVDAQSSRLVGVEALLRWQHPAWGAVSPAQFIPIAEDSGQIIAIGAWVIARACEQHATWRRDGVGTVPVSLNMSVLQLRDGDVVEVLSEALRMHDVNPSDIEIELTESNLMDAAENSLSQLHALKALGVVLSIDDFGTGYSSLNYLNRFPIDKLKIDQSFVHRMLEDPTDLAIVRAIVGLGHTLGLQVVAEGVETPLEAGTLKAAGCDELQGYLIAKPMPPDELARWLAKRRETADDAA</sequence>
<dbReference type="SMART" id="SM00091">
    <property type="entry name" value="PAS"/>
    <property type="match status" value="2"/>
</dbReference>
<feature type="domain" description="HAMP" evidence="5">
    <location>
        <begin position="319"/>
        <end position="372"/>
    </location>
</feature>
<dbReference type="SUPFAM" id="SSF141868">
    <property type="entry name" value="EAL domain-like"/>
    <property type="match status" value="1"/>
</dbReference>
<dbReference type="PROSITE" id="PS50113">
    <property type="entry name" value="PAC"/>
    <property type="match status" value="1"/>
</dbReference>
<dbReference type="Gene3D" id="3.30.450.20">
    <property type="entry name" value="PAS domain"/>
    <property type="match status" value="1"/>
</dbReference>
<dbReference type="InterPro" id="IPR035965">
    <property type="entry name" value="PAS-like_dom_sf"/>
</dbReference>
<name>A0A502DQJ3_9BURK</name>
<keyword evidence="2" id="KW-1133">Transmembrane helix</keyword>
<dbReference type="InterPro" id="IPR001610">
    <property type="entry name" value="PAC"/>
</dbReference>
<dbReference type="CDD" id="cd01949">
    <property type="entry name" value="GGDEF"/>
    <property type="match status" value="1"/>
</dbReference>
<dbReference type="GO" id="GO:0007165">
    <property type="term" value="P:signal transduction"/>
    <property type="evidence" value="ECO:0007669"/>
    <property type="project" value="InterPro"/>
</dbReference>
<evidence type="ECO:0000256" key="1">
    <source>
        <dbReference type="ARBA" id="ARBA00051114"/>
    </source>
</evidence>
<evidence type="ECO:0000259" key="6">
    <source>
        <dbReference type="PROSITE" id="PS50887"/>
    </source>
</evidence>
<feature type="transmembrane region" description="Helical" evidence="2">
    <location>
        <begin position="20"/>
        <end position="38"/>
    </location>
</feature>
<accession>A0A502DQJ3</accession>
<dbReference type="CDD" id="cd01948">
    <property type="entry name" value="EAL"/>
    <property type="match status" value="1"/>
</dbReference>
<dbReference type="Gene3D" id="3.20.20.450">
    <property type="entry name" value="EAL domain"/>
    <property type="match status" value="1"/>
</dbReference>
<feature type="domain" description="PAC" evidence="3">
    <location>
        <begin position="567"/>
        <end position="619"/>
    </location>
</feature>
<gene>
    <name evidence="7" type="ORF">EAH82_13225</name>
</gene>
<dbReference type="InterPro" id="IPR000014">
    <property type="entry name" value="PAS"/>
</dbReference>
<dbReference type="SMART" id="SM00052">
    <property type="entry name" value="EAL"/>
    <property type="match status" value="1"/>
</dbReference>
<dbReference type="Pfam" id="PF00672">
    <property type="entry name" value="HAMP"/>
    <property type="match status" value="1"/>
</dbReference>
<dbReference type="PANTHER" id="PTHR44757">
    <property type="entry name" value="DIGUANYLATE CYCLASE DGCP"/>
    <property type="match status" value="1"/>
</dbReference>
<dbReference type="GO" id="GO:0071111">
    <property type="term" value="F:cyclic-guanylate-specific phosphodiesterase activity"/>
    <property type="evidence" value="ECO:0007669"/>
    <property type="project" value="UniProtKB-EC"/>
</dbReference>
<dbReference type="InterPro" id="IPR001633">
    <property type="entry name" value="EAL_dom"/>
</dbReference>
<dbReference type="CDD" id="cd06225">
    <property type="entry name" value="HAMP"/>
    <property type="match status" value="1"/>
</dbReference>
<dbReference type="InterPro" id="IPR043128">
    <property type="entry name" value="Rev_trsase/Diguanyl_cyclase"/>
</dbReference>
<dbReference type="SMART" id="SM00304">
    <property type="entry name" value="HAMP"/>
    <property type="match status" value="1"/>
</dbReference>
<dbReference type="InterPro" id="IPR052155">
    <property type="entry name" value="Biofilm_reg_signaling"/>
</dbReference>
<dbReference type="Proteomes" id="UP000319212">
    <property type="component" value="Unassembled WGS sequence"/>
</dbReference>
<dbReference type="SMART" id="SM00267">
    <property type="entry name" value="GGDEF"/>
    <property type="match status" value="1"/>
</dbReference>
<evidence type="ECO:0000259" key="3">
    <source>
        <dbReference type="PROSITE" id="PS50113"/>
    </source>
</evidence>
<dbReference type="PROSITE" id="PS50887">
    <property type="entry name" value="GGDEF"/>
    <property type="match status" value="1"/>
</dbReference>
<dbReference type="Gene3D" id="6.10.340.10">
    <property type="match status" value="1"/>
</dbReference>
<dbReference type="PROSITE" id="PS50883">
    <property type="entry name" value="EAL"/>
    <property type="match status" value="1"/>
</dbReference>
<dbReference type="InterPro" id="IPR000160">
    <property type="entry name" value="GGDEF_dom"/>
</dbReference>
<feature type="transmembrane region" description="Helical" evidence="2">
    <location>
        <begin position="297"/>
        <end position="318"/>
    </location>
</feature>
<evidence type="ECO:0000256" key="2">
    <source>
        <dbReference type="SAM" id="Phobius"/>
    </source>
</evidence>
<evidence type="ECO:0000259" key="5">
    <source>
        <dbReference type="PROSITE" id="PS50885"/>
    </source>
</evidence>
<keyword evidence="2" id="KW-0472">Membrane</keyword>
<evidence type="ECO:0000313" key="8">
    <source>
        <dbReference type="Proteomes" id="UP000319212"/>
    </source>
</evidence>
<dbReference type="PANTHER" id="PTHR44757:SF2">
    <property type="entry name" value="BIOFILM ARCHITECTURE MAINTENANCE PROTEIN MBAA"/>
    <property type="match status" value="1"/>
</dbReference>
<dbReference type="Pfam" id="PF00989">
    <property type="entry name" value="PAS"/>
    <property type="match status" value="1"/>
</dbReference>
<keyword evidence="2" id="KW-0812">Transmembrane</keyword>
<comment type="caution">
    <text evidence="7">The sequence shown here is derived from an EMBL/GenBank/DDBJ whole genome shotgun (WGS) entry which is preliminary data.</text>
</comment>
<feature type="domain" description="GGDEF" evidence="6">
    <location>
        <begin position="651"/>
        <end position="785"/>
    </location>
</feature>
<dbReference type="PROSITE" id="PS50885">
    <property type="entry name" value="HAMP"/>
    <property type="match status" value="1"/>
</dbReference>
<evidence type="ECO:0000259" key="4">
    <source>
        <dbReference type="PROSITE" id="PS50883"/>
    </source>
</evidence>
<dbReference type="FunFam" id="3.30.70.270:FF:000001">
    <property type="entry name" value="Diguanylate cyclase domain protein"/>
    <property type="match status" value="1"/>
</dbReference>
<dbReference type="Pfam" id="PF00563">
    <property type="entry name" value="EAL"/>
    <property type="match status" value="1"/>
</dbReference>
<dbReference type="EMBL" id="RCZI01000003">
    <property type="protein sequence ID" value="TPG27715.1"/>
    <property type="molecule type" value="Genomic_DNA"/>
</dbReference>
<organism evidence="7 8">
    <name type="scientific">Variovorax guangxiensis</name>
    <dbReference type="NCBI Taxonomy" id="1775474"/>
    <lineage>
        <taxon>Bacteria</taxon>
        <taxon>Pseudomonadati</taxon>
        <taxon>Pseudomonadota</taxon>
        <taxon>Betaproteobacteria</taxon>
        <taxon>Burkholderiales</taxon>
        <taxon>Comamonadaceae</taxon>
        <taxon>Variovorax</taxon>
    </lineage>
</organism>
<protein>
    <submittedName>
        <fullName evidence="7">EAL domain-containing protein</fullName>
    </submittedName>
</protein>
<evidence type="ECO:0000313" key="7">
    <source>
        <dbReference type="EMBL" id="TPG27715.1"/>
    </source>
</evidence>